<keyword evidence="3" id="KW-0811">Translocation</keyword>
<dbReference type="EMBL" id="CP006664">
    <property type="protein sequence ID" value="AIJ07828.1"/>
    <property type="molecule type" value="Genomic_DNA"/>
</dbReference>
<comment type="similarity">
    <text evidence="3">Belongs to the bacterial secretin family. T3SS SctC subfamily.</text>
</comment>
<feature type="domain" description="Type II/III secretion system secretin-like" evidence="5">
    <location>
        <begin position="335"/>
        <end position="498"/>
    </location>
</feature>
<dbReference type="KEGG" id="ete:ETEE_1374"/>
<dbReference type="HAMAP" id="MF_02219">
    <property type="entry name" value="Type_III_secretin"/>
    <property type="match status" value="1"/>
</dbReference>
<evidence type="ECO:0000259" key="6">
    <source>
        <dbReference type="Pfam" id="PF03958"/>
    </source>
</evidence>
<dbReference type="Pfam" id="PF00263">
    <property type="entry name" value="Secretin"/>
    <property type="match status" value="1"/>
</dbReference>
<dbReference type="GO" id="GO:0030254">
    <property type="term" value="P:protein secretion by the type III secretion system"/>
    <property type="evidence" value="ECO:0007669"/>
    <property type="project" value="UniProtKB-UniRule"/>
</dbReference>
<evidence type="ECO:0000256" key="1">
    <source>
        <dbReference type="ARBA" id="ARBA00004442"/>
    </source>
</evidence>
<dbReference type="Pfam" id="PF03958">
    <property type="entry name" value="Secretin_N"/>
    <property type="match status" value="1"/>
</dbReference>
<feature type="signal peptide" evidence="3">
    <location>
        <begin position="1"/>
        <end position="21"/>
    </location>
</feature>
<comment type="subcellular location">
    <subcellularLocation>
        <location evidence="1 3 4">Cell outer membrane</location>
    </subcellularLocation>
</comment>
<dbReference type="HOGENOM" id="CLU_022474_4_0_6"/>
<dbReference type="InterPro" id="IPR038591">
    <property type="entry name" value="NolW-like_sf"/>
</dbReference>
<dbReference type="InterPro" id="IPR005644">
    <property type="entry name" value="NolW-like"/>
</dbReference>
<dbReference type="PRINTS" id="PR01337">
    <property type="entry name" value="TYPE3OMGPROT"/>
</dbReference>
<dbReference type="GeneID" id="33941680"/>
<dbReference type="PANTHER" id="PTHR30332">
    <property type="entry name" value="PROBABLE GENERAL SECRETION PATHWAY PROTEIN D"/>
    <property type="match status" value="1"/>
</dbReference>
<keyword evidence="3" id="KW-0998">Cell outer membrane</keyword>
<reference evidence="7 8" key="1">
    <citation type="journal article" date="2012" name="PLoS ONE">
        <title>Edwardsiella comparative phylogenomics reveal the new intra/inter-species taxonomic relationships, virulence evolution and niche adaptation mechanisms.</title>
        <authorList>
            <person name="Yang M."/>
            <person name="Lv Y."/>
            <person name="Xiao J."/>
            <person name="Wu H."/>
            <person name="Zheng H."/>
            <person name="Liu Q."/>
            <person name="Zhang Y."/>
            <person name="Wang Q."/>
        </authorList>
    </citation>
    <scope>NUCLEOTIDE SEQUENCE [LARGE SCALE GENOMIC DNA]</scope>
    <source>
        <strain evidence="8">080813</strain>
    </source>
</reference>
<keyword evidence="2 3" id="KW-0732">Signal</keyword>
<dbReference type="PANTHER" id="PTHR30332:SF4">
    <property type="entry name" value="TYPE 3 SECRETION SYSTEM SECRETIN"/>
    <property type="match status" value="1"/>
</dbReference>
<evidence type="ECO:0000256" key="4">
    <source>
        <dbReference type="RuleBase" id="RU004004"/>
    </source>
</evidence>
<dbReference type="InterPro" id="IPR004846">
    <property type="entry name" value="T2SS/T3SS_dom"/>
</dbReference>
<dbReference type="Gene3D" id="3.30.1370.120">
    <property type="match status" value="2"/>
</dbReference>
<keyword evidence="3 4" id="KW-0813">Transport</keyword>
<evidence type="ECO:0000259" key="5">
    <source>
        <dbReference type="Pfam" id="PF00263"/>
    </source>
</evidence>
<name>A0A076LMB0_9GAMM</name>
<accession>A0A076LMB0</accession>
<organism evidence="7 8">
    <name type="scientific">Edwardsiella anguillarum ET080813</name>
    <dbReference type="NCBI Taxonomy" id="667120"/>
    <lineage>
        <taxon>Bacteria</taxon>
        <taxon>Pseudomonadati</taxon>
        <taxon>Pseudomonadota</taxon>
        <taxon>Gammaproteobacteria</taxon>
        <taxon>Enterobacterales</taxon>
        <taxon>Hafniaceae</taxon>
        <taxon>Edwardsiella</taxon>
    </lineage>
</organism>
<keyword evidence="3" id="KW-0472">Membrane</keyword>
<keyword evidence="3" id="KW-0653">Protein transport</keyword>
<gene>
    <name evidence="7" type="primary">gspD</name>
    <name evidence="3" type="synonym">sctC</name>
    <name evidence="7" type="ORF">ETEE_1374</name>
</gene>
<dbReference type="RefSeq" id="WP_071881892.1">
    <property type="nucleotide sequence ID" value="NZ_CP006664.1"/>
</dbReference>
<dbReference type="GO" id="GO:0030257">
    <property type="term" value="C:type III protein secretion system complex"/>
    <property type="evidence" value="ECO:0007669"/>
    <property type="project" value="UniProtKB-UniRule"/>
</dbReference>
<dbReference type="Gene3D" id="3.55.50.30">
    <property type="match status" value="1"/>
</dbReference>
<dbReference type="InterPro" id="IPR003522">
    <property type="entry name" value="T3SS_OM_pore_YscC"/>
</dbReference>
<evidence type="ECO:0000313" key="7">
    <source>
        <dbReference type="EMBL" id="AIJ07828.1"/>
    </source>
</evidence>
<evidence type="ECO:0000313" key="8">
    <source>
        <dbReference type="Proteomes" id="UP000028681"/>
    </source>
</evidence>
<comment type="function">
    <text evidence="3">Component of the type III secretion system (T3SS), also called injectisome, which is used to inject bacterial effector proteins into eukaryotic host cells. Forms a ring-shaped multimeric structure with an apparent central pore in the outer membrane.</text>
</comment>
<dbReference type="GO" id="GO:0015627">
    <property type="term" value="C:type II protein secretion system complex"/>
    <property type="evidence" value="ECO:0007669"/>
    <property type="project" value="TreeGrafter"/>
</dbReference>
<dbReference type="NCBIfam" id="TIGR02516">
    <property type="entry name" value="type_III_yscC"/>
    <property type="match status" value="1"/>
</dbReference>
<evidence type="ECO:0000256" key="3">
    <source>
        <dbReference type="HAMAP-Rule" id="MF_02219"/>
    </source>
</evidence>
<feature type="chain" id="PRO_5026400802" description="Type 3 secretion system secretin" evidence="3">
    <location>
        <begin position="22"/>
        <end position="503"/>
    </location>
</feature>
<comment type="subunit">
    <text evidence="3">The core secretion machinery of the T3SS is composed of approximately 20 different proteins, including cytoplasmic components, a base, an export apparatus and a needle. This subunit is part of the base, which anchors the injectisome in the bacterial cell envelope. Forms a stable homooligomeric complex.</text>
</comment>
<protein>
    <recommendedName>
        <fullName evidence="3">Type 3 secretion system secretin</fullName>
        <shortName evidence="3">T3SS secretin</shortName>
    </recommendedName>
</protein>
<proteinExistence type="inferred from homology"/>
<dbReference type="NCBIfam" id="NF011873">
    <property type="entry name" value="PRK15346.1"/>
    <property type="match status" value="1"/>
</dbReference>
<dbReference type="InterPro" id="IPR050810">
    <property type="entry name" value="Bact_Secretion_Sys_Channel"/>
</dbReference>
<feature type="domain" description="NolW-like" evidence="6">
    <location>
        <begin position="180"/>
        <end position="274"/>
    </location>
</feature>
<dbReference type="AlphaFoldDB" id="A0A076LMB0"/>
<dbReference type="GO" id="GO:0009279">
    <property type="term" value="C:cell outer membrane"/>
    <property type="evidence" value="ECO:0007669"/>
    <property type="project" value="UniProtKB-SubCell"/>
</dbReference>
<evidence type="ECO:0000256" key="2">
    <source>
        <dbReference type="ARBA" id="ARBA00022729"/>
    </source>
</evidence>
<dbReference type="Proteomes" id="UP000028681">
    <property type="component" value="Chromosome"/>
</dbReference>
<sequence precursor="true">MKKSYIFLFTIGMLPYLNVSASTLSQRLAGDYFIVTPKTDVSIIINDIAANYSLPVFISPKITDSFLGELKADNALIILDKLAKMYHLSLYYDENILYVYKSDEITRSIITPNYLDTNTLISYLKKPTQNNNASCQIKKISSFNSLEVRGVPECIKYITNLASNLDKESQTKATNKDVIRVFKLKYASAVDINYKYRDQSVTVPGVISILKTMANDGTLPSQGNNATDSSKLLSGGQAQISADPRQNAIIVKDREITMDIYQQLITHLDVEQRQIEISVSIIDVDANDLQQLGVNWSGSMSFGNSSVSFNSQNTSATLSTAVISNANNFLIRVNALQQNSKAKILSQPSVITLNNMQAILDKNVTFFTKVSSERSASLESITSGTLLRVTPRIINSQNNSDVLKNEKVRLLLDIQDGSQSPSTQNNQEALPQVQNSEITTEATLNAGESLLLGGFIQDREISGKAGIPLLRDIPLIGHLFSSSTQEKHSVMRLFLIKATPINN</sequence>